<gene>
    <name evidence="2" type="ORF">AOV_01195</name>
</gene>
<dbReference type="OrthoDB" id="7164960at2"/>
<feature type="compositionally biased region" description="Polar residues" evidence="1">
    <location>
        <begin position="58"/>
        <end position="92"/>
    </location>
</feature>
<dbReference type="Proteomes" id="UP000259762">
    <property type="component" value="Chromosome"/>
</dbReference>
<evidence type="ECO:0000313" key="2">
    <source>
        <dbReference type="EMBL" id="ASI47530.1"/>
    </source>
</evidence>
<evidence type="ECO:0000313" key="3">
    <source>
        <dbReference type="Proteomes" id="UP000259762"/>
    </source>
</evidence>
<feature type="region of interest" description="Disordered" evidence="1">
    <location>
        <begin position="270"/>
        <end position="292"/>
    </location>
</feature>
<evidence type="ECO:0000256" key="1">
    <source>
        <dbReference type="SAM" id="MobiDB-lite"/>
    </source>
</evidence>
<dbReference type="RefSeq" id="WP_117374390.1">
    <property type="nucleotide sequence ID" value="NZ_CP015994.1"/>
</dbReference>
<accession>A0A2Z2LE72</accession>
<dbReference type="KEGG" id="aoh:AOV_01195"/>
<keyword evidence="3" id="KW-1185">Reference proteome</keyword>
<organism evidence="2 3">
    <name type="scientific">Anaplasma ovis str. Haibei</name>
    <dbReference type="NCBI Taxonomy" id="1248439"/>
    <lineage>
        <taxon>Bacteria</taxon>
        <taxon>Pseudomonadati</taxon>
        <taxon>Pseudomonadota</taxon>
        <taxon>Alphaproteobacteria</taxon>
        <taxon>Rickettsiales</taxon>
        <taxon>Anaplasmataceae</taxon>
        <taxon>Anaplasma</taxon>
    </lineage>
</organism>
<dbReference type="AlphaFoldDB" id="A0A2Z2LE72"/>
<reference evidence="2 3" key="2">
    <citation type="journal article" date="2019" name="BMC Genomics">
        <title>The Anaplasma ovis genome reveals a high proportion of pseudogenes.</title>
        <authorList>
            <person name="Liu Z."/>
            <person name="Peasley A.M."/>
            <person name="Yang J."/>
            <person name="Li Y."/>
            <person name="Guan G."/>
            <person name="Luo J."/>
            <person name="Yin H."/>
            <person name="Brayton K.A."/>
        </authorList>
    </citation>
    <scope>NUCLEOTIDE SEQUENCE [LARGE SCALE GENOMIC DNA]</scope>
    <source>
        <strain evidence="2 3">Haibei</strain>
    </source>
</reference>
<feature type="compositionally biased region" description="Low complexity" evidence="1">
    <location>
        <begin position="34"/>
        <end position="56"/>
    </location>
</feature>
<protein>
    <submittedName>
        <fullName evidence="2">Uncharacterized protein</fullName>
    </submittedName>
</protein>
<dbReference type="EMBL" id="CP015994">
    <property type="protein sequence ID" value="ASI47530.1"/>
    <property type="molecule type" value="Genomic_DNA"/>
</dbReference>
<feature type="compositionally biased region" description="Gly residues" evidence="1">
    <location>
        <begin position="275"/>
        <end position="289"/>
    </location>
</feature>
<sequence length="487" mass="52390">MPSGDNPAELGGGTVGEMTTKIATATSADTALAHGATSAAGAAVQAPSSAAPSPTAVDQGNETATSPSPSTEGDGSAIQSGSVQHATGSSATLKLKSAPDQAMRDAVPDPWSLINAGKHHSNNSRNAQAGNIREFCSKYLCRGTDKREGLLNFIKASIDTPTSIEAVAGNDAKASMRVTGPKSSDPNQVTSIVVTENHNFIVRGTHNKEVGTLEAEVQYTVTPTIEQDKYTVSDLTVKIKSTDSTDPELTYTSTNTSEVSLPKPEAITAKEGQQNSGGSGHGTGAGTGTSGIDLQYPMSSRMRLRPLRTTLFQSITKARVAQNSLLRIQHLKNYISIYLFLSRVVTGGPLYQDSPLQYPLMLRMRLRPLRTTVIQGAEVLRVTHLKSYILIHSFLLRIIFALLRGLESGQLVRDSPLPLPGVPHRYKVHLREPLEEAQRVRGVLHLAQVEAQKVPPPHRQHPEAYSMAPRLDKHNKRELLRVSQKAS</sequence>
<proteinExistence type="predicted"/>
<feature type="region of interest" description="Disordered" evidence="1">
    <location>
        <begin position="34"/>
        <end position="105"/>
    </location>
</feature>
<name>A0A2Z2LE72_9RICK</name>
<reference evidence="3" key="1">
    <citation type="submission" date="2018-06" db="EMBL/GenBank/DDBJ databases">
        <title>The Anaplasma ovis genome reveals a high proportion of pseudogenes.</title>
        <authorList>
            <person name="Liu Z."/>
            <person name="Peasley A.M."/>
            <person name="Yang J."/>
            <person name="Li Y."/>
            <person name="Guan G."/>
            <person name="Luo J."/>
            <person name="Yin H."/>
            <person name="Brayton K.A."/>
        </authorList>
    </citation>
    <scope>NUCLEOTIDE SEQUENCE [LARGE SCALE GENOMIC DNA]</scope>
    <source>
        <strain evidence="3">Haibei</strain>
    </source>
</reference>